<evidence type="ECO:0000313" key="2">
    <source>
        <dbReference type="EMBL" id="KAI5335462.1"/>
    </source>
</evidence>
<dbReference type="InterPro" id="IPR044730">
    <property type="entry name" value="RNase_H-like_dom_plant"/>
</dbReference>
<evidence type="ECO:0000313" key="3">
    <source>
        <dbReference type="Proteomes" id="UP001054821"/>
    </source>
</evidence>
<dbReference type="GO" id="GO:0004523">
    <property type="term" value="F:RNA-DNA hybrid ribonuclease activity"/>
    <property type="evidence" value="ECO:0007669"/>
    <property type="project" value="InterPro"/>
</dbReference>
<dbReference type="PANTHER" id="PTHR47723:SF19">
    <property type="entry name" value="POLYNUCLEOTIDYL TRANSFERASE, RIBONUCLEASE H-LIKE SUPERFAMILY PROTEIN"/>
    <property type="match status" value="1"/>
</dbReference>
<organism evidence="2 3">
    <name type="scientific">Prunus dulcis</name>
    <name type="common">Almond</name>
    <name type="synonym">Amygdalus dulcis</name>
    <dbReference type="NCBI Taxonomy" id="3755"/>
    <lineage>
        <taxon>Eukaryota</taxon>
        <taxon>Viridiplantae</taxon>
        <taxon>Streptophyta</taxon>
        <taxon>Embryophyta</taxon>
        <taxon>Tracheophyta</taxon>
        <taxon>Spermatophyta</taxon>
        <taxon>Magnoliopsida</taxon>
        <taxon>eudicotyledons</taxon>
        <taxon>Gunneridae</taxon>
        <taxon>Pentapetalae</taxon>
        <taxon>rosids</taxon>
        <taxon>fabids</taxon>
        <taxon>Rosales</taxon>
        <taxon>Rosaceae</taxon>
        <taxon>Amygdaloideae</taxon>
        <taxon>Amygdaleae</taxon>
        <taxon>Prunus</taxon>
    </lineage>
</organism>
<dbReference type="InterPro" id="IPR036397">
    <property type="entry name" value="RNaseH_sf"/>
</dbReference>
<dbReference type="Pfam" id="PF13456">
    <property type="entry name" value="RVT_3"/>
    <property type="match status" value="1"/>
</dbReference>
<dbReference type="EMBL" id="JAJFAZ020000004">
    <property type="protein sequence ID" value="KAI5335462.1"/>
    <property type="molecule type" value="Genomic_DNA"/>
</dbReference>
<feature type="domain" description="RNase H type-1" evidence="1">
    <location>
        <begin position="267"/>
        <end position="375"/>
    </location>
</feature>
<dbReference type="CDD" id="cd06222">
    <property type="entry name" value="RNase_H_like"/>
    <property type="match status" value="1"/>
</dbReference>
<dbReference type="InterPro" id="IPR053151">
    <property type="entry name" value="RNase_H-like"/>
</dbReference>
<name>A0AAD4W4P8_PRUDU</name>
<dbReference type="GO" id="GO:0003676">
    <property type="term" value="F:nucleic acid binding"/>
    <property type="evidence" value="ECO:0007669"/>
    <property type="project" value="InterPro"/>
</dbReference>
<dbReference type="PANTHER" id="PTHR47723">
    <property type="entry name" value="OS05G0353850 PROTEIN"/>
    <property type="match status" value="1"/>
</dbReference>
<keyword evidence="3" id="KW-1185">Reference proteome</keyword>
<evidence type="ECO:0000259" key="1">
    <source>
        <dbReference type="Pfam" id="PF13456"/>
    </source>
</evidence>
<dbReference type="Gene3D" id="3.30.420.10">
    <property type="entry name" value="Ribonuclease H-like superfamily/Ribonuclease H"/>
    <property type="match status" value="1"/>
</dbReference>
<dbReference type="InterPro" id="IPR002156">
    <property type="entry name" value="RNaseH_domain"/>
</dbReference>
<reference evidence="2 3" key="1">
    <citation type="journal article" date="2022" name="G3 (Bethesda)">
        <title>Whole-genome sequence and methylome profiling of the almond [Prunus dulcis (Mill.) D.A. Webb] cultivar 'Nonpareil'.</title>
        <authorList>
            <person name="D'Amico-Willman K.M."/>
            <person name="Ouma W.Z."/>
            <person name="Meulia T."/>
            <person name="Sideli G.M."/>
            <person name="Gradziel T.M."/>
            <person name="Fresnedo-Ramirez J."/>
        </authorList>
    </citation>
    <scope>NUCLEOTIDE SEQUENCE [LARGE SCALE GENOMIC DNA]</scope>
    <source>
        <strain evidence="2">Clone GOH B32 T37-40</strain>
    </source>
</reference>
<sequence length="405" mass="46447">MRGIHWTKWETICVSKQIGGLGFRDLEAFNHALLAKQSWRLFFKCNSLAARVFKALYFPHCNFLEARLGYRPSRIWSSLIWGNDLLKAGLRWRVGNGEDIYVYQDRWVPLPINFKIISTPQFDISMKVCELFNAAGQWDEELLKANFWEQEVKAILQIPLASNHREDKLIWHYDQSGKYSVRSGYMVACMKKQRENGMEGSSTQDGTLLRKKLWSLQTQFYSVNLAPICSHIGKGLVRVLLIGMPHWMVCTKLMLMGAAKLAGLVRGVGEVIRNGNKEFTAACSRQVVGHFSAQAMELIAAKEGLQFAYDLGFRDIVLEMDAQGVVDRIKSNEECFEAEGNLVEDIKEMQGWFRYFSCNWQRREGNKVAHELAQYGTRNAGFFTWIEEEPLWLTPFLSADLEANG</sequence>
<dbReference type="SUPFAM" id="SSF53098">
    <property type="entry name" value="Ribonuclease H-like"/>
    <property type="match status" value="1"/>
</dbReference>
<gene>
    <name evidence="2" type="ORF">L3X38_025595</name>
</gene>
<accession>A0AAD4W4P8</accession>
<comment type="caution">
    <text evidence="2">The sequence shown here is derived from an EMBL/GenBank/DDBJ whole genome shotgun (WGS) entry which is preliminary data.</text>
</comment>
<proteinExistence type="predicted"/>
<dbReference type="Proteomes" id="UP001054821">
    <property type="component" value="Chromosome 4"/>
</dbReference>
<dbReference type="InterPro" id="IPR012337">
    <property type="entry name" value="RNaseH-like_sf"/>
</dbReference>
<dbReference type="AlphaFoldDB" id="A0AAD4W4P8"/>
<protein>
    <recommendedName>
        <fullName evidence="1">RNase H type-1 domain-containing protein</fullName>
    </recommendedName>
</protein>